<dbReference type="KEGG" id="niy:FQ775_23615"/>
<feature type="transmembrane region" description="Helical" evidence="7">
    <location>
        <begin position="343"/>
        <end position="361"/>
    </location>
</feature>
<dbReference type="GO" id="GO:0005886">
    <property type="term" value="C:plasma membrane"/>
    <property type="evidence" value="ECO:0007669"/>
    <property type="project" value="UniProtKB-SubCell"/>
</dbReference>
<feature type="transmembrane region" description="Helical" evidence="7">
    <location>
        <begin position="306"/>
        <end position="331"/>
    </location>
</feature>
<evidence type="ECO:0000256" key="6">
    <source>
        <dbReference type="ARBA" id="ARBA00023136"/>
    </source>
</evidence>
<evidence type="ECO:0000256" key="4">
    <source>
        <dbReference type="ARBA" id="ARBA00022692"/>
    </source>
</evidence>
<dbReference type="Pfam" id="PF07690">
    <property type="entry name" value="MFS_1"/>
    <property type="match status" value="1"/>
</dbReference>
<feature type="transmembrane region" description="Helical" evidence="7">
    <location>
        <begin position="271"/>
        <end position="294"/>
    </location>
</feature>
<evidence type="ECO:0000256" key="5">
    <source>
        <dbReference type="ARBA" id="ARBA00022989"/>
    </source>
</evidence>
<feature type="transmembrane region" description="Helical" evidence="7">
    <location>
        <begin position="150"/>
        <end position="170"/>
    </location>
</feature>
<dbReference type="PANTHER" id="PTHR42718">
    <property type="entry name" value="MAJOR FACILITATOR SUPERFAMILY MULTIDRUG TRANSPORTER MFSC"/>
    <property type="match status" value="1"/>
</dbReference>
<keyword evidence="10" id="KW-1185">Reference proteome</keyword>
<feature type="transmembrane region" description="Helical" evidence="7">
    <location>
        <begin position="176"/>
        <end position="200"/>
    </location>
</feature>
<keyword evidence="3" id="KW-1003">Cell membrane</keyword>
<evidence type="ECO:0000256" key="7">
    <source>
        <dbReference type="SAM" id="Phobius"/>
    </source>
</evidence>
<dbReference type="InterPro" id="IPR011701">
    <property type="entry name" value="MFS"/>
</dbReference>
<evidence type="ECO:0000256" key="2">
    <source>
        <dbReference type="ARBA" id="ARBA00022448"/>
    </source>
</evidence>
<dbReference type="SUPFAM" id="SSF103473">
    <property type="entry name" value="MFS general substrate transporter"/>
    <property type="match status" value="1"/>
</dbReference>
<keyword evidence="6 7" id="KW-0472">Membrane</keyword>
<feature type="transmembrane region" description="Helical" evidence="7">
    <location>
        <begin position="489"/>
        <end position="509"/>
    </location>
</feature>
<dbReference type="GO" id="GO:0022857">
    <property type="term" value="F:transmembrane transporter activity"/>
    <property type="evidence" value="ECO:0007669"/>
    <property type="project" value="InterPro"/>
</dbReference>
<protein>
    <submittedName>
        <fullName evidence="9">MFS transporter</fullName>
    </submittedName>
</protein>
<feature type="transmembrane region" description="Helical" evidence="7">
    <location>
        <begin position="24"/>
        <end position="47"/>
    </location>
</feature>
<feature type="transmembrane region" description="Helical" evidence="7">
    <location>
        <begin position="92"/>
        <end position="111"/>
    </location>
</feature>
<keyword evidence="5 7" id="KW-1133">Transmembrane helix</keyword>
<keyword evidence="2" id="KW-0813">Transport</keyword>
<dbReference type="Proteomes" id="UP000321389">
    <property type="component" value="Chromosome"/>
</dbReference>
<dbReference type="InterPro" id="IPR020846">
    <property type="entry name" value="MFS_dom"/>
</dbReference>
<dbReference type="CDD" id="cd17321">
    <property type="entry name" value="MFS_MMR_MDR_like"/>
    <property type="match status" value="1"/>
</dbReference>
<keyword evidence="4 7" id="KW-0812">Transmembrane</keyword>
<reference evidence="9" key="1">
    <citation type="submission" date="2020-04" db="EMBL/GenBank/DDBJ databases">
        <title>Nitratireductor sp. nov. isolated from mangrove soil.</title>
        <authorList>
            <person name="Ye Y."/>
        </authorList>
    </citation>
    <scope>NUCLEOTIDE SEQUENCE</scope>
    <source>
        <strain evidence="9">SY7</strain>
    </source>
</reference>
<dbReference type="EMBL" id="CP042301">
    <property type="protein sequence ID" value="QDZ03113.1"/>
    <property type="molecule type" value="Genomic_DNA"/>
</dbReference>
<evidence type="ECO:0000256" key="3">
    <source>
        <dbReference type="ARBA" id="ARBA00022475"/>
    </source>
</evidence>
<evidence type="ECO:0000256" key="1">
    <source>
        <dbReference type="ARBA" id="ARBA00004651"/>
    </source>
</evidence>
<proteinExistence type="predicted"/>
<evidence type="ECO:0000313" key="9">
    <source>
        <dbReference type="EMBL" id="QDZ03113.1"/>
    </source>
</evidence>
<feature type="transmembrane region" description="Helical" evidence="7">
    <location>
        <begin position="241"/>
        <end position="259"/>
    </location>
</feature>
<feature type="transmembrane region" description="Helical" evidence="7">
    <location>
        <begin position="373"/>
        <end position="395"/>
    </location>
</feature>
<gene>
    <name evidence="9" type="ORF">FQ775_23615</name>
</gene>
<feature type="transmembrane region" description="Helical" evidence="7">
    <location>
        <begin position="62"/>
        <end position="80"/>
    </location>
</feature>
<evidence type="ECO:0000313" key="10">
    <source>
        <dbReference type="Proteomes" id="UP000321389"/>
    </source>
</evidence>
<dbReference type="Gene3D" id="1.20.1250.20">
    <property type="entry name" value="MFS general substrate transporter like domains"/>
    <property type="match status" value="1"/>
</dbReference>
<feature type="domain" description="Major facilitator superfamily (MFS) profile" evidence="8">
    <location>
        <begin position="26"/>
        <end position="513"/>
    </location>
</feature>
<dbReference type="PANTHER" id="PTHR42718:SF47">
    <property type="entry name" value="METHYL VIOLOGEN RESISTANCE PROTEIN SMVA"/>
    <property type="match status" value="1"/>
</dbReference>
<dbReference type="OrthoDB" id="9807274at2"/>
<organism evidence="9 10">
    <name type="scientific">Nitratireductor mangrovi</name>
    <dbReference type="NCBI Taxonomy" id="2599600"/>
    <lineage>
        <taxon>Bacteria</taxon>
        <taxon>Pseudomonadati</taxon>
        <taxon>Pseudomonadota</taxon>
        <taxon>Alphaproteobacteria</taxon>
        <taxon>Hyphomicrobiales</taxon>
        <taxon>Phyllobacteriaceae</taxon>
        <taxon>Nitratireductor</taxon>
    </lineage>
</organism>
<dbReference type="InterPro" id="IPR036259">
    <property type="entry name" value="MFS_trans_sf"/>
</dbReference>
<accession>A0A5B8L5T2</accession>
<feature type="transmembrane region" description="Helical" evidence="7">
    <location>
        <begin position="117"/>
        <end position="138"/>
    </location>
</feature>
<name>A0A5B8L5T2_9HYPH</name>
<sequence length="519" mass="52770">MTSEIAATTANSSLPPARAGMREWVGLAVIALPCLLYSMDLTVLNLAVPHLAADLKPTSAELLWIVDIYGFLVAGSLITMGTLGDRIGRRKLLLIGAAAFGVASVLAAFSTTPTMLIVARALLGIAAATLAPSTLSLIRNMFRDPAQRTFAIGVWIASFSAGGALGPLVGGVVLTWFWWGAVFLINVPIMLLLLALGPFLLPEFRDPDAGRLDLASAALSLVAVLAMIFGIKHAAVEGFDATATLTIAVGLALGLGFVVRQRRLADPLIDLGLFRSLAFTASLATNVFAFFIAFGTFLLTAQYLQLVIGLSPLAAGLWSAPSGLAFIVGSMTAPAIVARVRPAYVLAGGLLVSSAGFLMLAAVDPANGPLPVAIAYCILSLGLAPVFTLTTDIIISAAPPERAGSAAALAETSSELGGALGIAVLGSIITAAYRGSVAETLPGGLTPEHAAGASDTLAEALQIAEGLPAAIGEALAVAARTAFAQGFEVTALISVAIAATGAIVAASVLRRLRIGGEAG</sequence>
<dbReference type="PROSITE" id="PS50850">
    <property type="entry name" value="MFS"/>
    <property type="match status" value="1"/>
</dbReference>
<comment type="subcellular location">
    <subcellularLocation>
        <location evidence="1">Cell membrane</location>
        <topology evidence="1">Multi-pass membrane protein</topology>
    </subcellularLocation>
</comment>
<dbReference type="Gene3D" id="1.20.1720.10">
    <property type="entry name" value="Multidrug resistance protein D"/>
    <property type="match status" value="1"/>
</dbReference>
<feature type="transmembrane region" description="Helical" evidence="7">
    <location>
        <begin position="416"/>
        <end position="433"/>
    </location>
</feature>
<feature type="transmembrane region" description="Helical" evidence="7">
    <location>
        <begin position="212"/>
        <end position="235"/>
    </location>
</feature>
<evidence type="ECO:0000259" key="8">
    <source>
        <dbReference type="PROSITE" id="PS50850"/>
    </source>
</evidence>
<dbReference type="AlphaFoldDB" id="A0A5B8L5T2"/>